<name>A0ACB8U8H1_9APHY</name>
<organism evidence="1 2">
    <name type="scientific">Irpex rosettiformis</name>
    <dbReference type="NCBI Taxonomy" id="378272"/>
    <lineage>
        <taxon>Eukaryota</taxon>
        <taxon>Fungi</taxon>
        <taxon>Dikarya</taxon>
        <taxon>Basidiomycota</taxon>
        <taxon>Agaricomycotina</taxon>
        <taxon>Agaricomycetes</taxon>
        <taxon>Polyporales</taxon>
        <taxon>Irpicaceae</taxon>
        <taxon>Irpex</taxon>
    </lineage>
</organism>
<reference evidence="1" key="1">
    <citation type="journal article" date="2021" name="Environ. Microbiol.">
        <title>Gene family expansions and transcriptome signatures uncover fungal adaptations to wood decay.</title>
        <authorList>
            <person name="Hage H."/>
            <person name="Miyauchi S."/>
            <person name="Viragh M."/>
            <person name="Drula E."/>
            <person name="Min B."/>
            <person name="Chaduli D."/>
            <person name="Navarro D."/>
            <person name="Favel A."/>
            <person name="Norest M."/>
            <person name="Lesage-Meessen L."/>
            <person name="Balint B."/>
            <person name="Merenyi Z."/>
            <person name="de Eugenio L."/>
            <person name="Morin E."/>
            <person name="Martinez A.T."/>
            <person name="Baldrian P."/>
            <person name="Stursova M."/>
            <person name="Martinez M.J."/>
            <person name="Novotny C."/>
            <person name="Magnuson J.K."/>
            <person name="Spatafora J.W."/>
            <person name="Maurice S."/>
            <person name="Pangilinan J."/>
            <person name="Andreopoulos W."/>
            <person name="LaButti K."/>
            <person name="Hundley H."/>
            <person name="Na H."/>
            <person name="Kuo A."/>
            <person name="Barry K."/>
            <person name="Lipzen A."/>
            <person name="Henrissat B."/>
            <person name="Riley R."/>
            <person name="Ahrendt S."/>
            <person name="Nagy L.G."/>
            <person name="Grigoriev I.V."/>
            <person name="Martin F."/>
            <person name="Rosso M.N."/>
        </authorList>
    </citation>
    <scope>NUCLEOTIDE SEQUENCE</scope>
    <source>
        <strain evidence="1">CBS 384.51</strain>
    </source>
</reference>
<evidence type="ECO:0000313" key="1">
    <source>
        <dbReference type="EMBL" id="KAI0090570.1"/>
    </source>
</evidence>
<accession>A0ACB8U8H1</accession>
<sequence>MHAESTPASTAALKAKTIASDEIVKISRTSVAELLQRTKIPLQSPIPVAQEEVERKTREGAKEWTKKGLDPARYARHFRTSVNIATYTYSHTPVEVQIFISLFTLLALCVDDLEVDSDALDSFGARLYTGKPQLDPALDCLVDVLGKTHDYYPPYAAKSIIVATIEFVDATLFDKESVGVQLHQAALPYVEYKRLRNSLGGAYGAFVWDKFSFPDIFSHIQPPLPGKLIMTLYTCRETFIWLNYSNDVLSFYKEELAGEKDNYVHDRALVTNKSISTVLTELVNELVESIERARSILKGEKEKEAWERLLAGYVAYHYTTPRYKLVELLEGEI</sequence>
<keyword evidence="2" id="KW-1185">Reference proteome</keyword>
<gene>
    <name evidence="1" type="ORF">BDY19DRAFT_904876</name>
</gene>
<protein>
    <submittedName>
        <fullName evidence="1">Isoprenoid synthase domain-containing protein</fullName>
    </submittedName>
</protein>
<proteinExistence type="predicted"/>
<comment type="caution">
    <text evidence="1">The sequence shown here is derived from an EMBL/GenBank/DDBJ whole genome shotgun (WGS) entry which is preliminary data.</text>
</comment>
<dbReference type="Proteomes" id="UP001055072">
    <property type="component" value="Unassembled WGS sequence"/>
</dbReference>
<evidence type="ECO:0000313" key="2">
    <source>
        <dbReference type="Proteomes" id="UP001055072"/>
    </source>
</evidence>
<dbReference type="EMBL" id="MU274907">
    <property type="protein sequence ID" value="KAI0090570.1"/>
    <property type="molecule type" value="Genomic_DNA"/>
</dbReference>